<reference evidence="6 7" key="1">
    <citation type="submission" date="2019-12" db="EMBL/GenBank/DDBJ databases">
        <title>Complete Genome Sequence of a Quorum-Sensing Bacterium,Rhodobacteraceae bacterium C31, Isolated from a marine microalgae symbiotic bacteria.</title>
        <authorList>
            <person name="Zhang Y."/>
        </authorList>
    </citation>
    <scope>NUCLEOTIDE SEQUENCE [LARGE SCALE GENOMIC DNA]</scope>
    <source>
        <strain evidence="6 7">C31</strain>
    </source>
</reference>
<dbReference type="InterPro" id="IPR043504">
    <property type="entry name" value="Peptidase_S1_PA_chymotrypsin"/>
</dbReference>
<dbReference type="PROSITE" id="PS00673">
    <property type="entry name" value="V8_SER"/>
    <property type="match status" value="1"/>
</dbReference>
<keyword evidence="1" id="KW-0645">Protease</keyword>
<accession>A0ABX7FB53</accession>
<evidence type="ECO:0000256" key="2">
    <source>
        <dbReference type="ARBA" id="ARBA00022729"/>
    </source>
</evidence>
<dbReference type="Gene3D" id="2.40.10.10">
    <property type="entry name" value="Trypsin-like serine proteases"/>
    <property type="match status" value="2"/>
</dbReference>
<evidence type="ECO:0000256" key="3">
    <source>
        <dbReference type="ARBA" id="ARBA00022801"/>
    </source>
</evidence>
<evidence type="ECO:0000313" key="6">
    <source>
        <dbReference type="EMBL" id="QRF67487.1"/>
    </source>
</evidence>
<dbReference type="PANTHER" id="PTHR36234:SF5">
    <property type="entry name" value="LYSYL ENDOPEPTIDASE"/>
    <property type="match status" value="1"/>
</dbReference>
<keyword evidence="7" id="KW-1185">Reference proteome</keyword>
<keyword evidence="4" id="KW-0720">Serine protease</keyword>
<evidence type="ECO:0000256" key="5">
    <source>
        <dbReference type="SAM" id="SignalP"/>
    </source>
</evidence>
<gene>
    <name evidence="6" type="ORF">GQA70_14905</name>
</gene>
<evidence type="ECO:0000256" key="1">
    <source>
        <dbReference type="ARBA" id="ARBA00022670"/>
    </source>
</evidence>
<dbReference type="EMBL" id="CP047166">
    <property type="protein sequence ID" value="QRF67487.1"/>
    <property type="molecule type" value="Genomic_DNA"/>
</dbReference>
<dbReference type="RefSeq" id="WP_023852572.1">
    <property type="nucleotide sequence ID" value="NZ_CP047166.1"/>
</dbReference>
<proteinExistence type="predicted"/>
<dbReference type="PANTHER" id="PTHR36234">
    <property type="entry name" value="LYSYL ENDOPEPTIDASE"/>
    <property type="match status" value="1"/>
</dbReference>
<name>A0ABX7FB53_9RHOB</name>
<dbReference type="Proteomes" id="UP000596387">
    <property type="component" value="Chromosome"/>
</dbReference>
<organism evidence="6 7">
    <name type="scientific">Ponticoccus alexandrii</name>
    <dbReference type="NCBI Taxonomy" id="1943633"/>
    <lineage>
        <taxon>Bacteria</taxon>
        <taxon>Pseudomonadati</taxon>
        <taxon>Pseudomonadota</taxon>
        <taxon>Alphaproteobacteria</taxon>
        <taxon>Rhodobacterales</taxon>
        <taxon>Roseobacteraceae</taxon>
        <taxon>Ponticoccus</taxon>
    </lineage>
</organism>
<feature type="chain" id="PRO_5046719646" evidence="5">
    <location>
        <begin position="24"/>
        <end position="393"/>
    </location>
</feature>
<dbReference type="Pfam" id="PF13365">
    <property type="entry name" value="Trypsin_2"/>
    <property type="match status" value="1"/>
</dbReference>
<dbReference type="InterPro" id="IPR000126">
    <property type="entry name" value="V8_ser_AS"/>
</dbReference>
<keyword evidence="2 5" id="KW-0732">Signal</keyword>
<protein>
    <submittedName>
        <fullName evidence="6">Trypsin-like serine protease</fullName>
    </submittedName>
</protein>
<evidence type="ECO:0000256" key="4">
    <source>
        <dbReference type="ARBA" id="ARBA00022825"/>
    </source>
</evidence>
<sequence>MRLLPFLACIALICGGLATGGLAGPQAGIDNEVAIEGYNNEPISTYSAEADFVKLGRGVGLLRIETDGGTFPCTAFLVSETHLLTNNHCVPGVLDHPDVTATQILSVTWMAGYTHPGMIEEAEGFDVDVTPVETSKELDYTVLRVRGDPAARYPVLPLTDAVAKEGMPYWIIGHPKGESQRISREGCRAARPPSEGNRLRHTCDTLGGNSGSPIFDSSARQVIGLHNAGNERVGINFGVPMALILGQSGVLKATAAAAPKPLPLVMSLYPEALGVGEELSVAADVPADCTPLFYDVAPSGRLVPLPTEIFQQVKLSALQTRFQTSPAAQYGLVVVEEDEKGTHRLGFACGPEDQDVRQWLRPVIERVMGGTLVGEVAVPGGTASFAFREFTVR</sequence>
<keyword evidence="3" id="KW-0378">Hydrolase</keyword>
<evidence type="ECO:0000313" key="7">
    <source>
        <dbReference type="Proteomes" id="UP000596387"/>
    </source>
</evidence>
<dbReference type="SUPFAM" id="SSF50494">
    <property type="entry name" value="Trypsin-like serine proteases"/>
    <property type="match status" value="1"/>
</dbReference>
<feature type="signal peptide" evidence="5">
    <location>
        <begin position="1"/>
        <end position="23"/>
    </location>
</feature>
<dbReference type="InterPro" id="IPR009003">
    <property type="entry name" value="Peptidase_S1_PA"/>
</dbReference>